<gene>
    <name evidence="1" type="ORF">LIZ65_16995</name>
</gene>
<keyword evidence="2" id="KW-1185">Reference proteome</keyword>
<dbReference type="Proteomes" id="UP001299546">
    <property type="component" value="Unassembled WGS sequence"/>
</dbReference>
<protein>
    <submittedName>
        <fullName evidence="1">Uncharacterized protein</fullName>
    </submittedName>
</protein>
<accession>A0ABS8DKK8</accession>
<comment type="caution">
    <text evidence="1">The sequence shown here is derived from an EMBL/GenBank/DDBJ whole genome shotgun (WGS) entry which is preliminary data.</text>
</comment>
<evidence type="ECO:0000313" key="2">
    <source>
        <dbReference type="Proteomes" id="UP001299546"/>
    </source>
</evidence>
<name>A0ABS8DKK8_9FIRM</name>
<dbReference type="RefSeq" id="WP_066738039.1">
    <property type="nucleotide sequence ID" value="NZ_JAJCIQ010000017.1"/>
</dbReference>
<reference evidence="1 2" key="1">
    <citation type="submission" date="2021-10" db="EMBL/GenBank/DDBJ databases">
        <title>Collection of gut derived symbiotic bacterial strains cultured from healthy donors.</title>
        <authorList>
            <person name="Lin H."/>
            <person name="Littmann E."/>
            <person name="Kohout C."/>
            <person name="Pamer E.G."/>
        </authorList>
    </citation>
    <scope>NUCLEOTIDE SEQUENCE [LARGE SCALE GENOMIC DNA]</scope>
    <source>
        <strain evidence="1 2">DFI.1.165</strain>
    </source>
</reference>
<dbReference type="EMBL" id="JAJCIS010000017">
    <property type="protein sequence ID" value="MCB7388987.1"/>
    <property type="molecule type" value="Genomic_DNA"/>
</dbReference>
<organism evidence="1 2">
    <name type="scientific">Bariatricus massiliensis</name>
    <dbReference type="NCBI Taxonomy" id="1745713"/>
    <lineage>
        <taxon>Bacteria</taxon>
        <taxon>Bacillati</taxon>
        <taxon>Bacillota</taxon>
        <taxon>Clostridia</taxon>
        <taxon>Lachnospirales</taxon>
        <taxon>Lachnospiraceae</taxon>
        <taxon>Bariatricus</taxon>
    </lineage>
</organism>
<evidence type="ECO:0000313" key="1">
    <source>
        <dbReference type="EMBL" id="MCB7388987.1"/>
    </source>
</evidence>
<sequence length="172" mass="20740">MEKAKDLNEIKRGDFAILMFGIKLVERRCEARKQRARERSRARYLANAVELNRIFLYEYCEGIILKARKEFPEEMEAGYKSYPFESCVIKRMNRLLGKFHIFKNQYLYDDCVSICSIAYLYSVSQCVIHKYLYFKGYINKMLPIFIKCQMRLSIDKKARECNYDDAYRYNRM</sequence>
<proteinExistence type="predicted"/>